<reference evidence="3" key="1">
    <citation type="submission" date="2023-10" db="EMBL/GenBank/DDBJ databases">
        <title>Genome assemblies of two species of porcelain crab, Petrolisthes cinctipes and Petrolisthes manimaculis (Anomura: Porcellanidae).</title>
        <authorList>
            <person name="Angst P."/>
        </authorList>
    </citation>
    <scope>NUCLEOTIDE SEQUENCE</scope>
    <source>
        <strain evidence="3">PB745_01</strain>
        <tissue evidence="3">Gill</tissue>
    </source>
</reference>
<keyword evidence="2" id="KW-0732">Signal</keyword>
<dbReference type="Proteomes" id="UP001286313">
    <property type="component" value="Unassembled WGS sequence"/>
</dbReference>
<dbReference type="AlphaFoldDB" id="A0AAE1G5Q1"/>
<organism evidence="3 4">
    <name type="scientific">Petrolisthes cinctipes</name>
    <name type="common">Flat porcelain crab</name>
    <dbReference type="NCBI Taxonomy" id="88211"/>
    <lineage>
        <taxon>Eukaryota</taxon>
        <taxon>Metazoa</taxon>
        <taxon>Ecdysozoa</taxon>
        <taxon>Arthropoda</taxon>
        <taxon>Crustacea</taxon>
        <taxon>Multicrustacea</taxon>
        <taxon>Malacostraca</taxon>
        <taxon>Eumalacostraca</taxon>
        <taxon>Eucarida</taxon>
        <taxon>Decapoda</taxon>
        <taxon>Pleocyemata</taxon>
        <taxon>Anomura</taxon>
        <taxon>Galatheoidea</taxon>
        <taxon>Porcellanidae</taxon>
        <taxon>Petrolisthes</taxon>
    </lineage>
</organism>
<evidence type="ECO:0000313" key="4">
    <source>
        <dbReference type="Proteomes" id="UP001286313"/>
    </source>
</evidence>
<gene>
    <name evidence="3" type="ORF">Pcinc_010238</name>
</gene>
<feature type="region of interest" description="Disordered" evidence="1">
    <location>
        <begin position="462"/>
        <end position="561"/>
    </location>
</feature>
<feature type="signal peptide" evidence="2">
    <location>
        <begin position="1"/>
        <end position="34"/>
    </location>
</feature>
<dbReference type="EMBL" id="JAWQEG010000791">
    <property type="protein sequence ID" value="KAK3885497.1"/>
    <property type="molecule type" value="Genomic_DNA"/>
</dbReference>
<protein>
    <submittedName>
        <fullName evidence="3">Uncharacterized protein</fullName>
    </submittedName>
</protein>
<keyword evidence="4" id="KW-1185">Reference proteome</keyword>
<comment type="caution">
    <text evidence="3">The sequence shown here is derived from an EMBL/GenBank/DDBJ whole genome shotgun (WGS) entry which is preliminary data.</text>
</comment>
<feature type="chain" id="PRO_5042061690" evidence="2">
    <location>
        <begin position="35"/>
        <end position="575"/>
    </location>
</feature>
<evidence type="ECO:0000256" key="2">
    <source>
        <dbReference type="SAM" id="SignalP"/>
    </source>
</evidence>
<sequence>MPDTLTQFLRHYAYITFTHRILTALALAVTGCEAVHKEVAVRLLKCIENGKHVYCSYRQERLVKKTKKINVTISKRKLPHFTDQPQKTPTTILKEKDISSKDVAEAQRSMDIVKERGMDLSQILFHDVLKISPLFDGELPSHTNKSLLVREIEPQVDITQCSHKYTLATHVVVDFMSKIRQMPLTQFPNMGAVIDTITTSASCISQELQFVHFVLDSYIEMSLKERERMRCTDPTTGINIIGMSRDTPIPQQIDKFWASHENKTNLQLLARDIVSHRASSDVTIIGSSTVSDEEVYPANASGGDKIPDLFSWIEEADSRVVVHVDWAVRVKQCKRIIVISNDTDTFALLLHYTPYLQSLSEQDAALAEMYLVGVLAGARSTTTAETFDQLRVETYTGGSAGIDSLPPTSSVIRGYIQQGFFLVHERQTERMRTRSEWFLSHSPHASPLPPVDVKCQPHAVYVLRPGSNNRPPSGGGSSEAVGSMVRHSSSKGKERRLVRRSSSKKDKEYGQKGSRGRSASADVKAGGGAGGEYTSSPRRHPTQPGPDPAIPLTDQDCTETDVQRVHVSLTYKPRI</sequence>
<proteinExistence type="predicted"/>
<name>A0AAE1G5Q1_PETCI</name>
<evidence type="ECO:0000313" key="3">
    <source>
        <dbReference type="EMBL" id="KAK3885497.1"/>
    </source>
</evidence>
<accession>A0AAE1G5Q1</accession>
<evidence type="ECO:0000256" key="1">
    <source>
        <dbReference type="SAM" id="MobiDB-lite"/>
    </source>
</evidence>
<feature type="compositionally biased region" description="Basic residues" evidence="1">
    <location>
        <begin position="488"/>
        <end position="502"/>
    </location>
</feature>